<evidence type="ECO:0000256" key="1">
    <source>
        <dbReference type="PROSITE-ProRule" id="PRU00285"/>
    </source>
</evidence>
<dbReference type="Gene3D" id="2.60.40.790">
    <property type="match status" value="1"/>
</dbReference>
<organism evidence="5 6">
    <name type="scientific">Hermanssonia centrifuga</name>
    <dbReference type="NCBI Taxonomy" id="98765"/>
    <lineage>
        <taxon>Eukaryota</taxon>
        <taxon>Fungi</taxon>
        <taxon>Dikarya</taxon>
        <taxon>Basidiomycota</taxon>
        <taxon>Agaricomycotina</taxon>
        <taxon>Agaricomycetes</taxon>
        <taxon>Polyporales</taxon>
        <taxon>Meruliaceae</taxon>
        <taxon>Hermanssonia</taxon>
    </lineage>
</organism>
<dbReference type="PROSITE" id="PS01031">
    <property type="entry name" value="SHSP"/>
    <property type="match status" value="1"/>
</dbReference>
<comment type="similarity">
    <text evidence="1 2">Belongs to the small heat shock protein (HSP20) family.</text>
</comment>
<dbReference type="InterPro" id="IPR008978">
    <property type="entry name" value="HSP20-like_chaperone"/>
</dbReference>
<dbReference type="STRING" id="98765.A0A2R6NS12"/>
<dbReference type="AlphaFoldDB" id="A0A2R6NS12"/>
<dbReference type="CDD" id="cd06464">
    <property type="entry name" value="ACD_sHsps-like"/>
    <property type="match status" value="1"/>
</dbReference>
<evidence type="ECO:0000259" key="4">
    <source>
        <dbReference type="PROSITE" id="PS01031"/>
    </source>
</evidence>
<accession>A0A2R6NS12</accession>
<comment type="caution">
    <text evidence="5">The sequence shown here is derived from an EMBL/GenBank/DDBJ whole genome shotgun (WGS) entry which is preliminary data.</text>
</comment>
<feature type="domain" description="SHSP" evidence="4">
    <location>
        <begin position="108"/>
        <end position="221"/>
    </location>
</feature>
<feature type="region of interest" description="Disordered" evidence="3">
    <location>
        <begin position="20"/>
        <end position="46"/>
    </location>
</feature>
<gene>
    <name evidence="5" type="ORF">PHLCEN_2v9049</name>
</gene>
<dbReference type="EMBL" id="MLYV02000883">
    <property type="protein sequence ID" value="PSR75569.1"/>
    <property type="molecule type" value="Genomic_DNA"/>
</dbReference>
<evidence type="ECO:0000256" key="3">
    <source>
        <dbReference type="SAM" id="MobiDB-lite"/>
    </source>
</evidence>
<dbReference type="Proteomes" id="UP000186601">
    <property type="component" value="Unassembled WGS sequence"/>
</dbReference>
<dbReference type="SUPFAM" id="SSF49764">
    <property type="entry name" value="HSP20-like chaperones"/>
    <property type="match status" value="1"/>
</dbReference>
<evidence type="ECO:0000256" key="2">
    <source>
        <dbReference type="RuleBase" id="RU003616"/>
    </source>
</evidence>
<evidence type="ECO:0000313" key="5">
    <source>
        <dbReference type="EMBL" id="PSR75569.1"/>
    </source>
</evidence>
<proteinExistence type="inferred from homology"/>
<sequence length="324" mass="36225">MPPLRSMPVVCQNVCNARKPGARPRSLSMADPLQDIPSIPTTPTLRPVMEGSPMLPGSPPDELLDPVWDRVWQMKAKALEALPSKVRSLQAVKDTAIEQQDLRQALGRIKRKVSATFKELEDGRTVSATFDMSGVRKQDMHVSFRTNRLVVTWRRIKTIEKMEDRVLVRERKEKQYKQTIPLPDGTQFDEVRACRDGRQLVLTYPNSRCVRVDPTMGLPTRENSSHSSSTAWSSSGATDFETCRSVHSAAVGFLEELIVEKDGGNLKVEEVCSKRSVFNAPKKSDCQSQASAKTFHAMTPCFTVFSFFGDNASAFSEWNMNGSV</sequence>
<dbReference type="OrthoDB" id="1431247at2759"/>
<protein>
    <recommendedName>
        <fullName evidence="4">SHSP domain-containing protein</fullName>
    </recommendedName>
</protein>
<reference evidence="5 6" key="1">
    <citation type="submission" date="2018-02" db="EMBL/GenBank/DDBJ databases">
        <title>Genome sequence of the basidiomycete white-rot fungus Phlebia centrifuga.</title>
        <authorList>
            <person name="Granchi Z."/>
            <person name="Peng M."/>
            <person name="de Vries R.P."/>
            <person name="Hilden K."/>
            <person name="Makela M.R."/>
            <person name="Grigoriev I."/>
            <person name="Riley R."/>
        </authorList>
    </citation>
    <scope>NUCLEOTIDE SEQUENCE [LARGE SCALE GENOMIC DNA]</scope>
    <source>
        <strain evidence="5 6">FBCC195</strain>
    </source>
</reference>
<dbReference type="InterPro" id="IPR002068">
    <property type="entry name" value="A-crystallin/Hsp20_dom"/>
</dbReference>
<dbReference type="Pfam" id="PF00011">
    <property type="entry name" value="HSP20"/>
    <property type="match status" value="1"/>
</dbReference>
<keyword evidence="6" id="KW-1185">Reference proteome</keyword>
<name>A0A2R6NS12_9APHY</name>
<evidence type="ECO:0000313" key="6">
    <source>
        <dbReference type="Proteomes" id="UP000186601"/>
    </source>
</evidence>